<evidence type="ECO:0000313" key="3">
    <source>
        <dbReference type="Proteomes" id="UP000729357"/>
    </source>
</evidence>
<proteinExistence type="predicted"/>
<name>A0A9P8FWB2_AURME</name>
<dbReference type="EMBL" id="JAHFXS010000452">
    <property type="protein sequence ID" value="KAG9984829.1"/>
    <property type="molecule type" value="Genomic_DNA"/>
</dbReference>
<dbReference type="Proteomes" id="UP000729357">
    <property type="component" value="Unassembled WGS sequence"/>
</dbReference>
<evidence type="ECO:0000256" key="1">
    <source>
        <dbReference type="SAM" id="MobiDB-lite"/>
    </source>
</evidence>
<feature type="non-terminal residue" evidence="2">
    <location>
        <position position="52"/>
    </location>
</feature>
<protein>
    <submittedName>
        <fullName evidence="2">Uncharacterized protein</fullName>
    </submittedName>
</protein>
<reference evidence="2" key="1">
    <citation type="journal article" date="2021" name="J Fungi (Basel)">
        <title>Virulence traits and population genomics of the black yeast Aureobasidium melanogenum.</title>
        <authorList>
            <person name="Cernosa A."/>
            <person name="Sun X."/>
            <person name="Gostincar C."/>
            <person name="Fang C."/>
            <person name="Gunde-Cimerman N."/>
            <person name="Song Z."/>
        </authorList>
    </citation>
    <scope>NUCLEOTIDE SEQUENCE</scope>
    <source>
        <strain evidence="2">EXF-9298</strain>
    </source>
</reference>
<evidence type="ECO:0000313" key="2">
    <source>
        <dbReference type="EMBL" id="KAG9984829.1"/>
    </source>
</evidence>
<gene>
    <name evidence="2" type="ORF">KCU98_g5133</name>
</gene>
<comment type="caution">
    <text evidence="2">The sequence shown here is derived from an EMBL/GenBank/DDBJ whole genome shotgun (WGS) entry which is preliminary data.</text>
</comment>
<feature type="region of interest" description="Disordered" evidence="1">
    <location>
        <begin position="1"/>
        <end position="52"/>
    </location>
</feature>
<organism evidence="2 3">
    <name type="scientific">Aureobasidium melanogenum</name>
    <name type="common">Aureobasidium pullulans var. melanogenum</name>
    <dbReference type="NCBI Taxonomy" id="46634"/>
    <lineage>
        <taxon>Eukaryota</taxon>
        <taxon>Fungi</taxon>
        <taxon>Dikarya</taxon>
        <taxon>Ascomycota</taxon>
        <taxon>Pezizomycotina</taxon>
        <taxon>Dothideomycetes</taxon>
        <taxon>Dothideomycetidae</taxon>
        <taxon>Dothideales</taxon>
        <taxon>Saccotheciaceae</taxon>
        <taxon>Aureobasidium</taxon>
    </lineage>
</organism>
<sequence length="52" mass="5682">MADSSETQPAMAPVVDDATNTTSAEGSAEPKQESHSDRKRKRFQDDGLKFGR</sequence>
<keyword evidence="3" id="KW-1185">Reference proteome</keyword>
<accession>A0A9P8FWB2</accession>
<feature type="compositionally biased region" description="Basic and acidic residues" evidence="1">
    <location>
        <begin position="43"/>
        <end position="52"/>
    </location>
</feature>
<dbReference type="AlphaFoldDB" id="A0A9P8FWB2"/>
<reference evidence="2" key="2">
    <citation type="submission" date="2021-08" db="EMBL/GenBank/DDBJ databases">
        <authorList>
            <person name="Gostincar C."/>
            <person name="Sun X."/>
            <person name="Song Z."/>
            <person name="Gunde-Cimerman N."/>
        </authorList>
    </citation>
    <scope>NUCLEOTIDE SEQUENCE</scope>
    <source>
        <strain evidence="2">EXF-9298</strain>
    </source>
</reference>